<dbReference type="Proteomes" id="UP001152607">
    <property type="component" value="Unassembled WGS sequence"/>
</dbReference>
<evidence type="ECO:0000313" key="2">
    <source>
        <dbReference type="Proteomes" id="UP001152607"/>
    </source>
</evidence>
<reference evidence="1" key="1">
    <citation type="submission" date="2023-01" db="EMBL/GenBank/DDBJ databases">
        <authorList>
            <person name="Van Ghelder C."/>
            <person name="Rancurel C."/>
        </authorList>
    </citation>
    <scope>NUCLEOTIDE SEQUENCE</scope>
    <source>
        <strain evidence="1">CNCM I-4278</strain>
    </source>
</reference>
<gene>
    <name evidence="1" type="ORF">PDIGIT_LOCUS6920</name>
</gene>
<sequence>MNRGMARWKERWMARQPCADNGGPSDVALNLGSGSLLVPCEEQSSQQPRRTNAPSAMRQPICLSIHPSVHLSIHCTASSSQQVLSASSQVLAMPAALCTCSSVWPTPSLQGPAIVSDWLSDPSTPPSPFTLPPLVVIHFAVP</sequence>
<comment type="caution">
    <text evidence="1">The sequence shown here is derived from an EMBL/GenBank/DDBJ whole genome shotgun (WGS) entry which is preliminary data.</text>
</comment>
<evidence type="ECO:0000313" key="1">
    <source>
        <dbReference type="EMBL" id="CAI6333868.1"/>
    </source>
</evidence>
<dbReference type="AlphaFoldDB" id="A0A9W4UGG9"/>
<dbReference type="EMBL" id="CAOQHR010000004">
    <property type="protein sequence ID" value="CAI6333868.1"/>
    <property type="molecule type" value="Genomic_DNA"/>
</dbReference>
<keyword evidence="2" id="KW-1185">Reference proteome</keyword>
<proteinExistence type="predicted"/>
<organism evidence="1 2">
    <name type="scientific">Periconia digitata</name>
    <dbReference type="NCBI Taxonomy" id="1303443"/>
    <lineage>
        <taxon>Eukaryota</taxon>
        <taxon>Fungi</taxon>
        <taxon>Dikarya</taxon>
        <taxon>Ascomycota</taxon>
        <taxon>Pezizomycotina</taxon>
        <taxon>Dothideomycetes</taxon>
        <taxon>Pleosporomycetidae</taxon>
        <taxon>Pleosporales</taxon>
        <taxon>Massarineae</taxon>
        <taxon>Periconiaceae</taxon>
        <taxon>Periconia</taxon>
    </lineage>
</organism>
<accession>A0A9W4UGG9</accession>
<protein>
    <submittedName>
        <fullName evidence="1">Uncharacterized protein</fullName>
    </submittedName>
</protein>
<name>A0A9W4UGG9_9PLEO</name>